<evidence type="ECO:0000313" key="1">
    <source>
        <dbReference type="EMBL" id="JAE30360.1"/>
    </source>
</evidence>
<reference evidence="1" key="1">
    <citation type="submission" date="2014-09" db="EMBL/GenBank/DDBJ databases">
        <authorList>
            <person name="Magalhaes I.L.F."/>
            <person name="Oliveira U."/>
            <person name="Santos F.R."/>
            <person name="Vidigal T.H.D.A."/>
            <person name="Brescovit A.D."/>
            <person name="Santos A.J."/>
        </authorList>
    </citation>
    <scope>NUCLEOTIDE SEQUENCE</scope>
    <source>
        <tissue evidence="1">Shoot tissue taken approximately 20 cm above the soil surface</tissue>
    </source>
</reference>
<protein>
    <submittedName>
        <fullName evidence="1">Uncharacterized protein</fullName>
    </submittedName>
</protein>
<reference evidence="1" key="2">
    <citation type="journal article" date="2015" name="Data Brief">
        <title>Shoot transcriptome of the giant reed, Arundo donax.</title>
        <authorList>
            <person name="Barrero R.A."/>
            <person name="Guerrero F.D."/>
            <person name="Moolhuijzen P."/>
            <person name="Goolsby J.A."/>
            <person name="Tidwell J."/>
            <person name="Bellgard S.E."/>
            <person name="Bellgard M.I."/>
        </authorList>
    </citation>
    <scope>NUCLEOTIDE SEQUENCE</scope>
    <source>
        <tissue evidence="1">Shoot tissue taken approximately 20 cm above the soil surface</tissue>
    </source>
</reference>
<dbReference type="AlphaFoldDB" id="A0A0A9GZE9"/>
<accession>A0A0A9GZE9</accession>
<sequence>MSANQMFIHLNRNDVLCTVEVLNQEFLQSFHEFSLSLLGSSNCWHLPFQ</sequence>
<proteinExistence type="predicted"/>
<organism evidence="1">
    <name type="scientific">Arundo donax</name>
    <name type="common">Giant reed</name>
    <name type="synonym">Donax arundinaceus</name>
    <dbReference type="NCBI Taxonomy" id="35708"/>
    <lineage>
        <taxon>Eukaryota</taxon>
        <taxon>Viridiplantae</taxon>
        <taxon>Streptophyta</taxon>
        <taxon>Embryophyta</taxon>
        <taxon>Tracheophyta</taxon>
        <taxon>Spermatophyta</taxon>
        <taxon>Magnoliopsida</taxon>
        <taxon>Liliopsida</taxon>
        <taxon>Poales</taxon>
        <taxon>Poaceae</taxon>
        <taxon>PACMAD clade</taxon>
        <taxon>Arundinoideae</taxon>
        <taxon>Arundineae</taxon>
        <taxon>Arundo</taxon>
    </lineage>
</organism>
<name>A0A0A9GZE9_ARUDO</name>
<dbReference type="EMBL" id="GBRH01167536">
    <property type="protein sequence ID" value="JAE30360.1"/>
    <property type="molecule type" value="Transcribed_RNA"/>
</dbReference>